<dbReference type="PROSITE" id="PS50127">
    <property type="entry name" value="UBC_2"/>
    <property type="match status" value="1"/>
</dbReference>
<dbReference type="AlphaFoldDB" id="A0A139AD69"/>
<accession>A0A139AD69</accession>
<organism evidence="3 4">
    <name type="scientific">Gonapodya prolifera (strain JEL478)</name>
    <name type="common">Monoblepharis prolifera</name>
    <dbReference type="NCBI Taxonomy" id="1344416"/>
    <lineage>
        <taxon>Eukaryota</taxon>
        <taxon>Fungi</taxon>
        <taxon>Fungi incertae sedis</taxon>
        <taxon>Chytridiomycota</taxon>
        <taxon>Chytridiomycota incertae sedis</taxon>
        <taxon>Monoblepharidomycetes</taxon>
        <taxon>Monoblepharidales</taxon>
        <taxon>Gonapodyaceae</taxon>
        <taxon>Gonapodya</taxon>
    </lineage>
</organism>
<dbReference type="Proteomes" id="UP000070544">
    <property type="component" value="Unassembled WGS sequence"/>
</dbReference>
<dbReference type="EMBL" id="KQ965770">
    <property type="protein sequence ID" value="KXS14363.1"/>
    <property type="molecule type" value="Genomic_DNA"/>
</dbReference>
<feature type="domain" description="UBC core" evidence="2">
    <location>
        <begin position="10"/>
        <end position="181"/>
    </location>
</feature>
<name>A0A139AD69_GONPJ</name>
<keyword evidence="1" id="KW-0833">Ubl conjugation pathway</keyword>
<sequence length="192" mass="21797">MDPPEYASATATKALQKELMRIKRTMEETPEKDRGWRLDMSDIRNLYQWVVHIVEFDPSLPLAKDLAKFNLSNEGVTLEVRFSPEYPIAPPYIRVVKPRMLQHIEGGGGHVTAGGSICMDLLTTSGWLPSYTIESALLQVRMALTSPHPPARVHPTRWRESYSPFEAMEAFVRVAGMHGWAVPANWRTYFGK</sequence>
<dbReference type="Pfam" id="PF00179">
    <property type="entry name" value="UQ_con"/>
    <property type="match status" value="1"/>
</dbReference>
<dbReference type="OrthoDB" id="109543at2759"/>
<evidence type="ECO:0000313" key="4">
    <source>
        <dbReference type="Proteomes" id="UP000070544"/>
    </source>
</evidence>
<proteinExistence type="predicted"/>
<dbReference type="InterPro" id="IPR000608">
    <property type="entry name" value="UBC"/>
</dbReference>
<evidence type="ECO:0000313" key="3">
    <source>
        <dbReference type="EMBL" id="KXS14363.1"/>
    </source>
</evidence>
<dbReference type="OMA" id="WHVRLHQ"/>
<dbReference type="CDD" id="cd23802">
    <property type="entry name" value="UBCc_UBE2Q"/>
    <property type="match status" value="1"/>
</dbReference>
<protein>
    <submittedName>
        <fullName evidence="3">UBC-like protein</fullName>
    </submittedName>
</protein>
<gene>
    <name evidence="3" type="ORF">M427DRAFT_112748</name>
</gene>
<evidence type="ECO:0000256" key="1">
    <source>
        <dbReference type="ARBA" id="ARBA00022786"/>
    </source>
</evidence>
<dbReference type="PANTHER" id="PTHR24067">
    <property type="entry name" value="UBIQUITIN-CONJUGATING ENZYME E2"/>
    <property type="match status" value="1"/>
</dbReference>
<dbReference type="InterPro" id="IPR016135">
    <property type="entry name" value="UBQ-conjugating_enzyme/RWD"/>
</dbReference>
<evidence type="ECO:0000259" key="2">
    <source>
        <dbReference type="PROSITE" id="PS50127"/>
    </source>
</evidence>
<dbReference type="Gene3D" id="3.10.110.10">
    <property type="entry name" value="Ubiquitin Conjugating Enzyme"/>
    <property type="match status" value="1"/>
</dbReference>
<dbReference type="InterPro" id="IPR050113">
    <property type="entry name" value="Ub_conjugating_enzyme"/>
</dbReference>
<dbReference type="STRING" id="1344416.A0A139AD69"/>
<dbReference type="SMART" id="SM00212">
    <property type="entry name" value="UBCc"/>
    <property type="match status" value="1"/>
</dbReference>
<dbReference type="SUPFAM" id="SSF54495">
    <property type="entry name" value="UBC-like"/>
    <property type="match status" value="1"/>
</dbReference>
<keyword evidence="4" id="KW-1185">Reference proteome</keyword>
<reference evidence="3 4" key="1">
    <citation type="journal article" date="2015" name="Genome Biol. Evol.">
        <title>Phylogenomic analyses indicate that early fungi evolved digesting cell walls of algal ancestors of land plants.</title>
        <authorList>
            <person name="Chang Y."/>
            <person name="Wang S."/>
            <person name="Sekimoto S."/>
            <person name="Aerts A.L."/>
            <person name="Choi C."/>
            <person name="Clum A."/>
            <person name="LaButti K.M."/>
            <person name="Lindquist E.A."/>
            <person name="Yee Ngan C."/>
            <person name="Ohm R.A."/>
            <person name="Salamov A.A."/>
            <person name="Grigoriev I.V."/>
            <person name="Spatafora J.W."/>
            <person name="Berbee M.L."/>
        </authorList>
    </citation>
    <scope>NUCLEOTIDE SEQUENCE [LARGE SCALE GENOMIC DNA]</scope>
    <source>
        <strain evidence="3 4">JEL478</strain>
    </source>
</reference>